<keyword evidence="2" id="KW-0378">Hydrolase</keyword>
<protein>
    <submittedName>
        <fullName evidence="2">Intron-encoded DNA endonuclease aI5 beta</fullName>
    </submittedName>
</protein>
<proteinExistence type="predicted"/>
<dbReference type="Proteomes" id="UP000189513">
    <property type="component" value="Unassembled WGS sequence"/>
</dbReference>
<accession>A0A1V2KYR1</accession>
<dbReference type="STRING" id="36022.A0A1V2KYR1"/>
<dbReference type="Gene3D" id="3.10.28.10">
    <property type="entry name" value="Homing endonucleases"/>
    <property type="match status" value="1"/>
</dbReference>
<dbReference type="VEuPathDB" id="FungiDB:BON22_5503"/>
<reference evidence="3" key="1">
    <citation type="journal article" date="2017" name="Genome Announc.">
        <title>Genome sequences of Cyberlindnera fabianii 65, Pichia kudriavzevii 129, and Saccharomyces cerevisiae 131 isolated from fermented masau fruits in Zimbabwe.</title>
        <authorList>
            <person name="van Rijswijck I.M.H."/>
            <person name="Derks M.F.L."/>
            <person name="Abee T."/>
            <person name="de Ridder D."/>
            <person name="Smid E.J."/>
        </authorList>
    </citation>
    <scope>NUCLEOTIDE SEQUENCE [LARGE SCALE GENOMIC DNA]</scope>
    <source>
        <strain evidence="3">65</strain>
    </source>
</reference>
<dbReference type="EMBL" id="MPUK01000021">
    <property type="protein sequence ID" value="ONH64650.1"/>
    <property type="molecule type" value="Genomic_DNA"/>
</dbReference>
<evidence type="ECO:0000313" key="3">
    <source>
        <dbReference type="Proteomes" id="UP000189513"/>
    </source>
</evidence>
<dbReference type="PANTHER" id="PTHR36181">
    <property type="entry name" value="INTRON-ENCODED ENDONUCLEASE AI3-RELATED"/>
    <property type="match status" value="1"/>
</dbReference>
<organism evidence="2 3">
    <name type="scientific">Cyberlindnera fabianii</name>
    <name type="common">Yeast</name>
    <name type="synonym">Hansenula fabianii</name>
    <dbReference type="NCBI Taxonomy" id="36022"/>
    <lineage>
        <taxon>Eukaryota</taxon>
        <taxon>Fungi</taxon>
        <taxon>Dikarya</taxon>
        <taxon>Ascomycota</taxon>
        <taxon>Saccharomycotina</taxon>
        <taxon>Saccharomycetes</taxon>
        <taxon>Phaffomycetales</taxon>
        <taxon>Phaffomycetaceae</taxon>
        <taxon>Cyberlindnera</taxon>
    </lineage>
</organism>
<name>A0A1V2KYR1_CYBFA</name>
<dbReference type="OMA" id="FRKVYIM"/>
<keyword evidence="2" id="KW-0255">Endonuclease</keyword>
<dbReference type="PANTHER" id="PTHR36181:SF3">
    <property type="entry name" value="INTRON-ENCODED DNA ENDONUCLEASE AI5 BETA"/>
    <property type="match status" value="1"/>
</dbReference>
<evidence type="ECO:0000259" key="1">
    <source>
        <dbReference type="Pfam" id="PF00961"/>
    </source>
</evidence>
<gene>
    <name evidence="2" type="ORF">BON22_5503</name>
</gene>
<evidence type="ECO:0000313" key="2">
    <source>
        <dbReference type="EMBL" id="ONH64650.1"/>
    </source>
</evidence>
<dbReference type="InterPro" id="IPR004860">
    <property type="entry name" value="LAGLIDADG_dom"/>
</dbReference>
<dbReference type="GO" id="GO:0004519">
    <property type="term" value="F:endonuclease activity"/>
    <property type="evidence" value="ECO:0007669"/>
    <property type="project" value="UniProtKB-KW"/>
</dbReference>
<feature type="domain" description="Homing endonuclease LAGLIDADG" evidence="1">
    <location>
        <begin position="102"/>
        <end position="188"/>
    </location>
</feature>
<keyword evidence="3" id="KW-1185">Reference proteome</keyword>
<dbReference type="InterPro" id="IPR027434">
    <property type="entry name" value="Homing_endonucl"/>
</dbReference>
<dbReference type="SUPFAM" id="SSF55608">
    <property type="entry name" value="Homing endonucleases"/>
    <property type="match status" value="2"/>
</dbReference>
<dbReference type="GO" id="GO:0005739">
    <property type="term" value="C:mitochondrion"/>
    <property type="evidence" value="ECO:0007669"/>
    <property type="project" value="UniProtKB-ARBA"/>
</dbReference>
<dbReference type="Pfam" id="PF00961">
    <property type="entry name" value="LAGLIDADG_1"/>
    <property type="match status" value="1"/>
</dbReference>
<dbReference type="AlphaFoldDB" id="A0A1V2KYR1"/>
<sequence length="216" mass="25319">MLLNKELLGYYLAGLIEGDGYIGTREIIISIHIKDIKNAYYLKKMIGYDYVFYTKEARYAVFKLINGKILGKYKRDQLVKQKYDIEFNTKILPLGKFDLLRFSDANGSFGIDISKSKTHKTSKNIKIHFRIKQKYGDLIYLVKDALGGKISILYKDNIDKRMYQYSSTNFKISKNVINYFDNYPPLHNIYLLIQNKEHLTEKGIDKISIIKENLRD</sequence>
<comment type="caution">
    <text evidence="2">The sequence shown here is derived from an EMBL/GenBank/DDBJ whole genome shotgun (WGS) entry which is preliminary data.</text>
</comment>
<keyword evidence="2" id="KW-0540">Nuclease</keyword>
<dbReference type="InterPro" id="IPR051289">
    <property type="entry name" value="LAGLIDADG_Endonuclease"/>
</dbReference>